<dbReference type="PANTHER" id="PTHR30622">
    <property type="entry name" value="UNDECAPRENYL-DIPHOSPHATASE"/>
    <property type="match status" value="1"/>
</dbReference>
<dbReference type="Pfam" id="PF02673">
    <property type="entry name" value="BacA"/>
    <property type="match status" value="1"/>
</dbReference>
<keyword evidence="5 14" id="KW-1003">Cell membrane</keyword>
<dbReference type="GO" id="GO:0050380">
    <property type="term" value="F:undecaprenyl-diphosphatase activity"/>
    <property type="evidence" value="ECO:0007669"/>
    <property type="project" value="UniProtKB-UniRule"/>
</dbReference>
<keyword evidence="14" id="KW-0133">Cell shape</keyword>
<accession>A0A9D1VC18</accession>
<dbReference type="AlphaFoldDB" id="A0A9D1VC18"/>
<keyword evidence="7 14" id="KW-0378">Hydrolase</keyword>
<keyword evidence="14" id="KW-0961">Cell wall biogenesis/degradation</keyword>
<keyword evidence="6 14" id="KW-0812">Transmembrane</keyword>
<feature type="transmembrane region" description="Helical" evidence="14">
    <location>
        <begin position="42"/>
        <end position="61"/>
    </location>
</feature>
<feature type="transmembrane region" description="Helical" evidence="14">
    <location>
        <begin position="180"/>
        <end position="205"/>
    </location>
</feature>
<dbReference type="HAMAP" id="MF_01006">
    <property type="entry name" value="Undec_diphosphatase"/>
    <property type="match status" value="1"/>
</dbReference>
<dbReference type="GO" id="GO:0005886">
    <property type="term" value="C:plasma membrane"/>
    <property type="evidence" value="ECO:0007669"/>
    <property type="project" value="UniProtKB-SubCell"/>
</dbReference>
<evidence type="ECO:0000256" key="15">
    <source>
        <dbReference type="SAM" id="MobiDB-lite"/>
    </source>
</evidence>
<evidence type="ECO:0000256" key="3">
    <source>
        <dbReference type="ARBA" id="ARBA00012374"/>
    </source>
</evidence>
<comment type="subcellular location">
    <subcellularLocation>
        <location evidence="1 14">Cell membrane</location>
        <topology evidence="1 14">Multi-pass membrane protein</topology>
    </subcellularLocation>
</comment>
<feature type="compositionally biased region" description="Low complexity" evidence="15">
    <location>
        <begin position="287"/>
        <end position="299"/>
    </location>
</feature>
<comment type="similarity">
    <text evidence="2 14">Belongs to the UppP family.</text>
</comment>
<keyword evidence="9 14" id="KW-0472">Membrane</keyword>
<evidence type="ECO:0000256" key="5">
    <source>
        <dbReference type="ARBA" id="ARBA00022475"/>
    </source>
</evidence>
<keyword evidence="14" id="KW-0573">Peptidoglycan synthesis</keyword>
<evidence type="ECO:0000256" key="14">
    <source>
        <dbReference type="HAMAP-Rule" id="MF_01006"/>
    </source>
</evidence>
<comment type="caution">
    <text evidence="16">The sequence shown here is derived from an EMBL/GenBank/DDBJ whole genome shotgun (WGS) entry which is preliminary data.</text>
</comment>
<evidence type="ECO:0000313" key="17">
    <source>
        <dbReference type="Proteomes" id="UP000823964"/>
    </source>
</evidence>
<keyword evidence="10 14" id="KW-0046">Antibiotic resistance</keyword>
<evidence type="ECO:0000256" key="9">
    <source>
        <dbReference type="ARBA" id="ARBA00023136"/>
    </source>
</evidence>
<feature type="transmembrane region" description="Helical" evidence="14">
    <location>
        <begin position="225"/>
        <end position="244"/>
    </location>
</feature>
<evidence type="ECO:0000256" key="11">
    <source>
        <dbReference type="ARBA" id="ARBA00032707"/>
    </source>
</evidence>
<dbReference type="PANTHER" id="PTHR30622:SF3">
    <property type="entry name" value="UNDECAPRENYL-DIPHOSPHATASE"/>
    <property type="match status" value="1"/>
</dbReference>
<evidence type="ECO:0000313" key="16">
    <source>
        <dbReference type="EMBL" id="HIX20280.1"/>
    </source>
</evidence>
<dbReference type="EC" id="3.6.1.27" evidence="3 14"/>
<comment type="catalytic activity">
    <reaction evidence="13 14">
        <text>di-trans,octa-cis-undecaprenyl diphosphate + H2O = di-trans,octa-cis-undecaprenyl phosphate + phosphate + H(+)</text>
        <dbReference type="Rhea" id="RHEA:28094"/>
        <dbReference type="ChEBI" id="CHEBI:15377"/>
        <dbReference type="ChEBI" id="CHEBI:15378"/>
        <dbReference type="ChEBI" id="CHEBI:43474"/>
        <dbReference type="ChEBI" id="CHEBI:58405"/>
        <dbReference type="ChEBI" id="CHEBI:60392"/>
        <dbReference type="EC" id="3.6.1.27"/>
    </reaction>
</comment>
<dbReference type="GO" id="GO:0009252">
    <property type="term" value="P:peptidoglycan biosynthetic process"/>
    <property type="evidence" value="ECO:0007669"/>
    <property type="project" value="UniProtKB-KW"/>
</dbReference>
<comment type="miscellaneous">
    <text evidence="14">Bacitracin is thought to be involved in the inhibition of peptidoglycan synthesis by sequestering undecaprenyl diphosphate, thereby reducing the pool of lipid carrier available.</text>
</comment>
<gene>
    <name evidence="14" type="primary">uppP</name>
    <name evidence="16" type="ORF">H9862_06750</name>
</gene>
<organism evidence="16 17">
    <name type="scientific">Candidatus Akkermansia intestinigallinarum</name>
    <dbReference type="NCBI Taxonomy" id="2838431"/>
    <lineage>
        <taxon>Bacteria</taxon>
        <taxon>Pseudomonadati</taxon>
        <taxon>Verrucomicrobiota</taxon>
        <taxon>Verrucomicrobiia</taxon>
        <taxon>Verrucomicrobiales</taxon>
        <taxon>Akkermansiaceae</taxon>
        <taxon>Akkermansia</taxon>
    </lineage>
</organism>
<proteinExistence type="inferred from homology"/>
<evidence type="ECO:0000256" key="8">
    <source>
        <dbReference type="ARBA" id="ARBA00022989"/>
    </source>
</evidence>
<evidence type="ECO:0000256" key="6">
    <source>
        <dbReference type="ARBA" id="ARBA00022692"/>
    </source>
</evidence>
<dbReference type="GO" id="GO:0071555">
    <property type="term" value="P:cell wall organization"/>
    <property type="evidence" value="ECO:0007669"/>
    <property type="project" value="UniProtKB-KW"/>
</dbReference>
<dbReference type="GO" id="GO:0008360">
    <property type="term" value="P:regulation of cell shape"/>
    <property type="evidence" value="ECO:0007669"/>
    <property type="project" value="UniProtKB-KW"/>
</dbReference>
<feature type="region of interest" description="Disordered" evidence="15">
    <location>
        <begin position="280"/>
        <end position="299"/>
    </location>
</feature>
<evidence type="ECO:0000256" key="12">
    <source>
        <dbReference type="ARBA" id="ARBA00032932"/>
    </source>
</evidence>
<evidence type="ECO:0000256" key="10">
    <source>
        <dbReference type="ARBA" id="ARBA00023251"/>
    </source>
</evidence>
<evidence type="ECO:0000256" key="1">
    <source>
        <dbReference type="ARBA" id="ARBA00004651"/>
    </source>
</evidence>
<name>A0A9D1VC18_9BACT</name>
<evidence type="ECO:0000256" key="4">
    <source>
        <dbReference type="ARBA" id="ARBA00021581"/>
    </source>
</evidence>
<dbReference type="Proteomes" id="UP000823964">
    <property type="component" value="Unassembled WGS sequence"/>
</dbReference>
<evidence type="ECO:0000256" key="7">
    <source>
        <dbReference type="ARBA" id="ARBA00022801"/>
    </source>
</evidence>
<dbReference type="EMBL" id="DXFQ01000123">
    <property type="protein sequence ID" value="HIX20280.1"/>
    <property type="molecule type" value="Genomic_DNA"/>
</dbReference>
<keyword evidence="8 14" id="KW-1133">Transmembrane helix</keyword>
<evidence type="ECO:0000256" key="2">
    <source>
        <dbReference type="ARBA" id="ARBA00010621"/>
    </source>
</evidence>
<feature type="transmembrane region" description="Helical" evidence="14">
    <location>
        <begin position="256"/>
        <end position="276"/>
    </location>
</feature>
<feature type="transmembrane region" description="Helical" evidence="14">
    <location>
        <begin position="112"/>
        <end position="129"/>
    </location>
</feature>
<evidence type="ECO:0000256" key="13">
    <source>
        <dbReference type="ARBA" id="ARBA00047594"/>
    </source>
</evidence>
<reference evidence="16" key="1">
    <citation type="journal article" date="2021" name="PeerJ">
        <title>Extensive microbial diversity within the chicken gut microbiome revealed by metagenomics and culture.</title>
        <authorList>
            <person name="Gilroy R."/>
            <person name="Ravi A."/>
            <person name="Getino M."/>
            <person name="Pursley I."/>
            <person name="Horton D.L."/>
            <person name="Alikhan N.F."/>
            <person name="Baker D."/>
            <person name="Gharbi K."/>
            <person name="Hall N."/>
            <person name="Watson M."/>
            <person name="Adriaenssens E.M."/>
            <person name="Foster-Nyarko E."/>
            <person name="Jarju S."/>
            <person name="Secka A."/>
            <person name="Antonio M."/>
            <person name="Oren A."/>
            <person name="Chaudhuri R.R."/>
            <person name="La Ragione R."/>
            <person name="Hildebrand F."/>
            <person name="Pallen M.J."/>
        </authorList>
    </citation>
    <scope>NUCLEOTIDE SEQUENCE</scope>
    <source>
        <strain evidence="16">14975</strain>
    </source>
</reference>
<comment type="function">
    <text evidence="14">Catalyzes the dephosphorylation of undecaprenyl diphosphate (UPP). Confers resistance to bacitracin.</text>
</comment>
<reference evidence="16" key="2">
    <citation type="submission" date="2021-04" db="EMBL/GenBank/DDBJ databases">
        <authorList>
            <person name="Gilroy R."/>
        </authorList>
    </citation>
    <scope>NUCLEOTIDE SEQUENCE</scope>
    <source>
        <strain evidence="16">14975</strain>
    </source>
</reference>
<sequence>MTWFESIIMGIVEGLTEFLPVSSTGHLIVTRYLLQLGESDTLKAFEVCIQGGAILAVLGLYRKRVGEMFAGLSGKSADGRRLLINLILGFLPAAVLGLLFDDYIKQYLFNEKTVMITWALGGLVILLYSRHRAKLGREAYFGGKPLEQLSPGGALGIGFMQCIAMCPGTSRSLMTMLGGLSVGLSMAAAVEFSFLLGLITLGAATCYDAVKHGQDMIEQLGWQPIIIGTVVAWISAVISVRWMVGYLNRHGLAFFGWYRLAAAAVMLILICKGLSFDAEDEDPAPDQPAQAAIAPADPA</sequence>
<dbReference type="GO" id="GO:0046677">
    <property type="term" value="P:response to antibiotic"/>
    <property type="evidence" value="ECO:0007669"/>
    <property type="project" value="UniProtKB-UniRule"/>
</dbReference>
<dbReference type="InterPro" id="IPR003824">
    <property type="entry name" value="UppP"/>
</dbReference>
<feature type="transmembrane region" description="Helical" evidence="14">
    <location>
        <begin position="82"/>
        <end position="100"/>
    </location>
</feature>
<protein>
    <recommendedName>
        <fullName evidence="4 14">Undecaprenyl-diphosphatase</fullName>
        <ecNumber evidence="3 14">3.6.1.27</ecNumber>
    </recommendedName>
    <alternativeName>
        <fullName evidence="12 14">Bacitracin resistance protein</fullName>
    </alternativeName>
    <alternativeName>
        <fullName evidence="11 14">Undecaprenyl pyrophosphate phosphatase</fullName>
    </alternativeName>
</protein>